<evidence type="ECO:0000256" key="2">
    <source>
        <dbReference type="ARBA" id="ARBA00008748"/>
    </source>
</evidence>
<proteinExistence type="inferred from homology"/>
<gene>
    <name evidence="9 11" type="primary">buk</name>
    <name evidence="11" type="ORF">DLK05_02380</name>
</gene>
<dbReference type="OrthoDB" id="9771859at2"/>
<dbReference type="SUPFAM" id="SSF53067">
    <property type="entry name" value="Actin-like ATPase domain"/>
    <property type="match status" value="2"/>
</dbReference>
<comment type="similarity">
    <text evidence="2 9 10">Belongs to the acetokinase family.</text>
</comment>
<dbReference type="HAMAP" id="MF_00542">
    <property type="entry name" value="Butyrate_kinase"/>
    <property type="match status" value="1"/>
</dbReference>
<evidence type="ECO:0000256" key="9">
    <source>
        <dbReference type="HAMAP-Rule" id="MF_00542"/>
    </source>
</evidence>
<dbReference type="Pfam" id="PF00871">
    <property type="entry name" value="Acetate_kinase"/>
    <property type="match status" value="1"/>
</dbReference>
<keyword evidence="7 9" id="KW-0067">ATP-binding</keyword>
<keyword evidence="3 9" id="KW-0963">Cytoplasm</keyword>
<dbReference type="EC" id="2.7.2.7" evidence="9"/>
<reference evidence="11 12" key="1">
    <citation type="submission" date="2018-11" db="EMBL/GenBank/DDBJ databases">
        <title>Parancylomarina longa gen. nov., sp. nov., isolated from sediments of southern Okinawa.</title>
        <authorList>
            <person name="Fu T."/>
        </authorList>
    </citation>
    <scope>NUCLEOTIDE SEQUENCE [LARGE SCALE GENOMIC DNA]</scope>
    <source>
        <strain evidence="11 12">T3-2 S1-C</strain>
    </source>
</reference>
<dbReference type="AlphaFoldDB" id="A0A434AYB8"/>
<dbReference type="InterPro" id="IPR023865">
    <property type="entry name" value="Aliphatic_acid_kinase_CS"/>
</dbReference>
<dbReference type="Gene3D" id="3.30.420.40">
    <property type="match status" value="2"/>
</dbReference>
<evidence type="ECO:0000313" key="11">
    <source>
        <dbReference type="EMBL" id="RUT79558.1"/>
    </source>
</evidence>
<dbReference type="EMBL" id="RJJX01000002">
    <property type="protein sequence ID" value="RUT79558.1"/>
    <property type="molecule type" value="Genomic_DNA"/>
</dbReference>
<evidence type="ECO:0000256" key="4">
    <source>
        <dbReference type="ARBA" id="ARBA00022679"/>
    </source>
</evidence>
<comment type="subcellular location">
    <subcellularLocation>
        <location evidence="1 9">Cytoplasm</location>
    </subcellularLocation>
</comment>
<dbReference type="PANTHER" id="PTHR21060">
    <property type="entry name" value="ACETATE KINASE"/>
    <property type="match status" value="1"/>
</dbReference>
<dbReference type="GO" id="GO:0047761">
    <property type="term" value="F:butyrate kinase activity"/>
    <property type="evidence" value="ECO:0007669"/>
    <property type="project" value="UniProtKB-UniRule"/>
</dbReference>
<protein>
    <recommendedName>
        <fullName evidence="9">Probable butyrate kinase</fullName>
        <shortName evidence="9">BK</shortName>
        <ecNumber evidence="9">2.7.2.7</ecNumber>
    </recommendedName>
    <alternativeName>
        <fullName evidence="9">Branched-chain carboxylic acid kinase</fullName>
    </alternativeName>
</protein>
<dbReference type="NCBIfam" id="TIGR02707">
    <property type="entry name" value="butyr_kinase"/>
    <property type="match status" value="1"/>
</dbReference>
<organism evidence="11 12">
    <name type="scientific">Ancylomarina longa</name>
    <dbReference type="NCBI Taxonomy" id="2487017"/>
    <lineage>
        <taxon>Bacteria</taxon>
        <taxon>Pseudomonadati</taxon>
        <taxon>Bacteroidota</taxon>
        <taxon>Bacteroidia</taxon>
        <taxon>Marinilabiliales</taxon>
        <taxon>Marinifilaceae</taxon>
        <taxon>Ancylomarina</taxon>
    </lineage>
</organism>
<keyword evidence="12" id="KW-1185">Reference proteome</keyword>
<evidence type="ECO:0000313" key="12">
    <source>
        <dbReference type="Proteomes" id="UP000282985"/>
    </source>
</evidence>
<evidence type="ECO:0000256" key="1">
    <source>
        <dbReference type="ARBA" id="ARBA00004496"/>
    </source>
</evidence>
<dbReference type="InterPro" id="IPR000890">
    <property type="entry name" value="Aliphatic_acid_kin_short-chain"/>
</dbReference>
<dbReference type="CDD" id="cd24011">
    <property type="entry name" value="ASKHA_NBD_BK"/>
    <property type="match status" value="1"/>
</dbReference>
<sequence>METRRILAINPGSTSTKIAVYQGDKSVFLKNIKHTAEELSHFESIPDQFEFRKDIIMQELINAEIQIDLIEVVVGRGGLVKPIESGIYEVNDRLKEDLRISVLGEHASNLGGLIADNIAQSLPKAKAYIADPVVVDEMEDVARISGHPEFQRVSIFHALNQKAIGRAFARSIDKKYDEINVIVAHLGGGISVGAHLKGRIIDVNNALDGEGPFSPERSGTLPAGALAKLCFSGKYTLDEVKKMIKGEGGLVAHIGTNDAYEVEVKAKNGDAKAKLIQDAMSYQVAKSIGAMASVLKGEVDGILLTGGIAHNPDLVNYVKDMVSFIAPVLVYPGEDEMKALAMNGYMVMRGEINPKEYN</sequence>
<dbReference type="GO" id="GO:0006083">
    <property type="term" value="P:acetate metabolic process"/>
    <property type="evidence" value="ECO:0007669"/>
    <property type="project" value="TreeGrafter"/>
</dbReference>
<dbReference type="GO" id="GO:0005737">
    <property type="term" value="C:cytoplasm"/>
    <property type="evidence" value="ECO:0007669"/>
    <property type="project" value="UniProtKB-SubCell"/>
</dbReference>
<dbReference type="PANTHER" id="PTHR21060:SF3">
    <property type="entry name" value="BUTYRATE KINASE 2-RELATED"/>
    <property type="match status" value="1"/>
</dbReference>
<evidence type="ECO:0000256" key="10">
    <source>
        <dbReference type="RuleBase" id="RU003835"/>
    </source>
</evidence>
<evidence type="ECO:0000256" key="6">
    <source>
        <dbReference type="ARBA" id="ARBA00022777"/>
    </source>
</evidence>
<dbReference type="PIRSF" id="PIRSF036458">
    <property type="entry name" value="Butyrate_kin"/>
    <property type="match status" value="1"/>
</dbReference>
<accession>A0A434AYB8</accession>
<dbReference type="PRINTS" id="PR00471">
    <property type="entry name" value="ACETATEKNASE"/>
</dbReference>
<keyword evidence="5 9" id="KW-0547">Nucleotide-binding</keyword>
<evidence type="ECO:0000256" key="5">
    <source>
        <dbReference type="ARBA" id="ARBA00022741"/>
    </source>
</evidence>
<dbReference type="GO" id="GO:0005524">
    <property type="term" value="F:ATP binding"/>
    <property type="evidence" value="ECO:0007669"/>
    <property type="project" value="UniProtKB-KW"/>
</dbReference>
<dbReference type="InterPro" id="IPR011245">
    <property type="entry name" value="Butyrate_kin"/>
</dbReference>
<dbReference type="RefSeq" id="WP_127342379.1">
    <property type="nucleotide sequence ID" value="NZ_RJJX01000002.1"/>
</dbReference>
<dbReference type="InterPro" id="IPR043129">
    <property type="entry name" value="ATPase_NBD"/>
</dbReference>
<comment type="catalytic activity">
    <reaction evidence="8 9">
        <text>butanoate + ATP = butanoyl phosphate + ADP</text>
        <dbReference type="Rhea" id="RHEA:13585"/>
        <dbReference type="ChEBI" id="CHEBI:17968"/>
        <dbReference type="ChEBI" id="CHEBI:30616"/>
        <dbReference type="ChEBI" id="CHEBI:58079"/>
        <dbReference type="ChEBI" id="CHEBI:456216"/>
        <dbReference type="EC" id="2.7.2.7"/>
    </reaction>
</comment>
<evidence type="ECO:0000256" key="3">
    <source>
        <dbReference type="ARBA" id="ARBA00022490"/>
    </source>
</evidence>
<dbReference type="PROSITE" id="PS01076">
    <property type="entry name" value="ACETATE_KINASE_2"/>
    <property type="match status" value="1"/>
</dbReference>
<dbReference type="NCBIfam" id="NF002834">
    <property type="entry name" value="PRK03011.1-5"/>
    <property type="match status" value="1"/>
</dbReference>
<dbReference type="PROSITE" id="PS01075">
    <property type="entry name" value="ACETATE_KINASE_1"/>
    <property type="match status" value="1"/>
</dbReference>
<dbReference type="Proteomes" id="UP000282985">
    <property type="component" value="Unassembled WGS sequence"/>
</dbReference>
<keyword evidence="6 9" id="KW-0418">Kinase</keyword>
<evidence type="ECO:0000256" key="7">
    <source>
        <dbReference type="ARBA" id="ARBA00022840"/>
    </source>
</evidence>
<comment type="caution">
    <text evidence="11">The sequence shown here is derived from an EMBL/GenBank/DDBJ whole genome shotgun (WGS) entry which is preliminary data.</text>
</comment>
<keyword evidence="4 9" id="KW-0808">Transferase</keyword>
<dbReference type="GO" id="GO:0008776">
    <property type="term" value="F:acetate kinase activity"/>
    <property type="evidence" value="ECO:0007669"/>
    <property type="project" value="TreeGrafter"/>
</dbReference>
<name>A0A434AYB8_9BACT</name>
<evidence type="ECO:0000256" key="8">
    <source>
        <dbReference type="ARBA" id="ARBA00048596"/>
    </source>
</evidence>